<dbReference type="Proteomes" id="UP001417504">
    <property type="component" value="Unassembled WGS sequence"/>
</dbReference>
<organism evidence="14 15">
    <name type="scientific">Stephania japonica</name>
    <dbReference type="NCBI Taxonomy" id="461633"/>
    <lineage>
        <taxon>Eukaryota</taxon>
        <taxon>Viridiplantae</taxon>
        <taxon>Streptophyta</taxon>
        <taxon>Embryophyta</taxon>
        <taxon>Tracheophyta</taxon>
        <taxon>Spermatophyta</taxon>
        <taxon>Magnoliopsida</taxon>
        <taxon>Ranunculales</taxon>
        <taxon>Menispermaceae</taxon>
        <taxon>Menispermoideae</taxon>
        <taxon>Cissampelideae</taxon>
        <taxon>Stephania</taxon>
    </lineage>
</organism>
<evidence type="ECO:0000256" key="8">
    <source>
        <dbReference type="ARBA" id="ARBA00022771"/>
    </source>
</evidence>
<evidence type="ECO:0000256" key="6">
    <source>
        <dbReference type="ARBA" id="ARBA00022723"/>
    </source>
</evidence>
<dbReference type="PROSITE" id="PS51873">
    <property type="entry name" value="TRIAD"/>
    <property type="match status" value="1"/>
</dbReference>
<feature type="region of interest" description="Disordered" evidence="11">
    <location>
        <begin position="116"/>
        <end position="135"/>
    </location>
</feature>
<dbReference type="EC" id="2.3.2.31" evidence="4"/>
<keyword evidence="8" id="KW-0863">Zinc-finger</keyword>
<dbReference type="InterPro" id="IPR054694">
    <property type="entry name" value="Parkin-like_IBR"/>
</dbReference>
<evidence type="ECO:0000256" key="4">
    <source>
        <dbReference type="ARBA" id="ARBA00012251"/>
    </source>
</evidence>
<evidence type="ECO:0000256" key="5">
    <source>
        <dbReference type="ARBA" id="ARBA00022679"/>
    </source>
</evidence>
<accession>A0AAP0PCN8</accession>
<dbReference type="CDD" id="cd20346">
    <property type="entry name" value="BRcat_RBR_ANKIB1"/>
    <property type="match status" value="1"/>
</dbReference>
<evidence type="ECO:0000256" key="9">
    <source>
        <dbReference type="ARBA" id="ARBA00022786"/>
    </source>
</evidence>
<comment type="pathway">
    <text evidence="3">Protein modification; protein ubiquitination.</text>
</comment>
<evidence type="ECO:0000256" key="10">
    <source>
        <dbReference type="ARBA" id="ARBA00022833"/>
    </source>
</evidence>
<dbReference type="GO" id="GO:0008270">
    <property type="term" value="F:zinc ion binding"/>
    <property type="evidence" value="ECO:0007669"/>
    <property type="project" value="UniProtKB-KW"/>
</dbReference>
<sequence>MIYFTILVKYLRVLVLMDSVDDMYNRNDVDSSEDFYSEDDDTATASDEDDSEGDDLIMEAAEKPLKPQKQNYAILSEADIGELQKKDITGIVYRYLRVLVVMDSVDDMYDTNDADLSEDFYSEDDDTATASDEDDCEGDDLIMEAAEKPLKPQKENYAILSEADIGELQKKDITVVSDALKISEGSASIILQHHNWSEPNNFIHDTWFCNQEKIRKAVDDDTISWQKYGRYLVRSYVEAKQNKIKWCPAPGCDYAVKFDIGRIGRSGISNDVKCDCSYGFCWSCAEEAHRPVDCTTVAKWILKNSAESENTNWILVNSKPCPKCKRPIEKNHGCMHMRQRNKNERMM</sequence>
<dbReference type="Gene3D" id="1.20.120.1750">
    <property type="match status" value="1"/>
</dbReference>
<keyword evidence="9" id="KW-0833">Ubl conjugation pathway</keyword>
<feature type="compositionally biased region" description="Acidic residues" evidence="11">
    <location>
        <begin position="30"/>
        <end position="52"/>
    </location>
</feature>
<gene>
    <name evidence="14" type="ORF">Sjap_008768</name>
</gene>
<evidence type="ECO:0000256" key="2">
    <source>
        <dbReference type="ARBA" id="ARBA00001947"/>
    </source>
</evidence>
<keyword evidence="15" id="KW-1185">Reference proteome</keyword>
<evidence type="ECO:0000313" key="14">
    <source>
        <dbReference type="EMBL" id="KAK9138174.1"/>
    </source>
</evidence>
<dbReference type="SMART" id="SM00647">
    <property type="entry name" value="IBR"/>
    <property type="match status" value="1"/>
</dbReference>
<evidence type="ECO:0000256" key="3">
    <source>
        <dbReference type="ARBA" id="ARBA00004906"/>
    </source>
</evidence>
<evidence type="ECO:0000313" key="15">
    <source>
        <dbReference type="Proteomes" id="UP001417504"/>
    </source>
</evidence>
<dbReference type="GO" id="GO:0061630">
    <property type="term" value="F:ubiquitin protein ligase activity"/>
    <property type="evidence" value="ECO:0007669"/>
    <property type="project" value="UniProtKB-EC"/>
</dbReference>
<dbReference type="Pfam" id="PF01485">
    <property type="entry name" value="IBR"/>
    <property type="match status" value="1"/>
</dbReference>
<dbReference type="AlphaFoldDB" id="A0AAP0PCN8"/>
<feature type="domain" description="RING-type" evidence="13">
    <location>
        <begin position="123"/>
        <end position="347"/>
    </location>
</feature>
<evidence type="ECO:0000256" key="7">
    <source>
        <dbReference type="ARBA" id="ARBA00022737"/>
    </source>
</evidence>
<dbReference type="PANTHER" id="PTHR11685">
    <property type="entry name" value="RBR FAMILY RING FINGER AND IBR DOMAIN-CONTAINING"/>
    <property type="match status" value="1"/>
</dbReference>
<feature type="region of interest" description="Disordered" evidence="11">
    <location>
        <begin position="28"/>
        <end position="52"/>
    </location>
</feature>
<protein>
    <recommendedName>
        <fullName evidence="4">RBR-type E3 ubiquitin transferase</fullName>
        <ecNumber evidence="4">2.3.2.31</ecNumber>
    </recommendedName>
</protein>
<keyword evidence="6" id="KW-0479">Metal-binding</keyword>
<dbReference type="InterPro" id="IPR031127">
    <property type="entry name" value="E3_UB_ligase_RBR"/>
</dbReference>
<comment type="catalytic activity">
    <reaction evidence="1">
        <text>[E2 ubiquitin-conjugating enzyme]-S-ubiquitinyl-L-cysteine + [acceptor protein]-L-lysine = [E2 ubiquitin-conjugating enzyme]-L-cysteine + [acceptor protein]-N(6)-ubiquitinyl-L-lysine.</text>
        <dbReference type="EC" id="2.3.2.31"/>
    </reaction>
</comment>
<dbReference type="Pfam" id="PF22605">
    <property type="entry name" value="IBR_2"/>
    <property type="match status" value="1"/>
</dbReference>
<dbReference type="InterPro" id="IPR044066">
    <property type="entry name" value="TRIAD_supradom"/>
</dbReference>
<comment type="caution">
    <text evidence="14">The sequence shown here is derived from an EMBL/GenBank/DDBJ whole genome shotgun (WGS) entry which is preliminary data.</text>
</comment>
<keyword evidence="10" id="KW-0862">Zinc</keyword>
<proteinExistence type="predicted"/>
<keyword evidence="5" id="KW-0808">Transferase</keyword>
<dbReference type="SUPFAM" id="SSF57850">
    <property type="entry name" value="RING/U-box"/>
    <property type="match status" value="2"/>
</dbReference>
<feature type="signal peptide" evidence="12">
    <location>
        <begin position="1"/>
        <end position="17"/>
    </location>
</feature>
<keyword evidence="7" id="KW-0677">Repeat</keyword>
<feature type="chain" id="PRO_5042822221" description="RBR-type E3 ubiquitin transferase" evidence="12">
    <location>
        <begin position="18"/>
        <end position="347"/>
    </location>
</feature>
<evidence type="ECO:0000256" key="12">
    <source>
        <dbReference type="SAM" id="SignalP"/>
    </source>
</evidence>
<evidence type="ECO:0000256" key="1">
    <source>
        <dbReference type="ARBA" id="ARBA00001798"/>
    </source>
</evidence>
<dbReference type="GO" id="GO:0016567">
    <property type="term" value="P:protein ubiquitination"/>
    <property type="evidence" value="ECO:0007669"/>
    <property type="project" value="InterPro"/>
</dbReference>
<dbReference type="InterPro" id="IPR002867">
    <property type="entry name" value="IBR_dom"/>
</dbReference>
<evidence type="ECO:0000256" key="11">
    <source>
        <dbReference type="SAM" id="MobiDB-lite"/>
    </source>
</evidence>
<reference evidence="14 15" key="1">
    <citation type="submission" date="2024-01" db="EMBL/GenBank/DDBJ databases">
        <title>Genome assemblies of Stephania.</title>
        <authorList>
            <person name="Yang L."/>
        </authorList>
    </citation>
    <scope>NUCLEOTIDE SEQUENCE [LARGE SCALE GENOMIC DNA]</scope>
    <source>
        <strain evidence="14">QJT</strain>
        <tissue evidence="14">Leaf</tissue>
    </source>
</reference>
<keyword evidence="12" id="KW-0732">Signal</keyword>
<evidence type="ECO:0000259" key="13">
    <source>
        <dbReference type="PROSITE" id="PS51873"/>
    </source>
</evidence>
<name>A0AAP0PCN8_9MAGN</name>
<comment type="cofactor">
    <cofactor evidence="2">
        <name>Zn(2+)</name>
        <dbReference type="ChEBI" id="CHEBI:29105"/>
    </cofactor>
</comment>
<dbReference type="EMBL" id="JBBNAE010000003">
    <property type="protein sequence ID" value="KAK9138174.1"/>
    <property type="molecule type" value="Genomic_DNA"/>
</dbReference>